<protein>
    <submittedName>
        <fullName evidence="1">Uncharacterized protein</fullName>
    </submittedName>
</protein>
<name>A0A8S1R2Q7_9CILI</name>
<dbReference type="AlphaFoldDB" id="A0A8S1R2Q7"/>
<dbReference type="EMBL" id="CAJJDN010000128">
    <property type="protein sequence ID" value="CAD8120880.1"/>
    <property type="molecule type" value="Genomic_DNA"/>
</dbReference>
<reference evidence="1" key="1">
    <citation type="submission" date="2021-01" db="EMBL/GenBank/DDBJ databases">
        <authorList>
            <consortium name="Genoscope - CEA"/>
            <person name="William W."/>
        </authorList>
    </citation>
    <scope>NUCLEOTIDE SEQUENCE</scope>
</reference>
<evidence type="ECO:0000313" key="2">
    <source>
        <dbReference type="Proteomes" id="UP000692954"/>
    </source>
</evidence>
<sequence length="369" mass="44378">MSIFRGFTTYDYGREYFVFFIKISFEISQQWFIIRNELEKKLQEEKKKPQDTFEMETEFGDFLCQFEKSTKCYFILLSNSKTIKEEQKKLLQAIIIEIKKNHNYDKLTREEFQKSLKQEIQNIISNAEQEYIQKYGNLDPIITKEFQQYKKYRKDLAKEIEINEQQKLITIGLIEKMIIKQKSNLKIAQQNLLFKGFMMLDYVRQYFFMMVNKMISVQKKWIDDRNAIYKQIMDHQHKHLDIIKLKGENGQFYAKYHKEKKCYFILYSGESVNIEQQQEVINKIYLLITQVEYIKMTKEEIELKFLSQVKTILDQSEKIHTDQVIMKIEGKNNNSEQKQFNGGEQNNAGLKNLSKNNLVKQEESYPLIL</sequence>
<organism evidence="1 2">
    <name type="scientific">Paramecium sonneborni</name>
    <dbReference type="NCBI Taxonomy" id="65129"/>
    <lineage>
        <taxon>Eukaryota</taxon>
        <taxon>Sar</taxon>
        <taxon>Alveolata</taxon>
        <taxon>Ciliophora</taxon>
        <taxon>Intramacronucleata</taxon>
        <taxon>Oligohymenophorea</taxon>
        <taxon>Peniculida</taxon>
        <taxon>Parameciidae</taxon>
        <taxon>Paramecium</taxon>
    </lineage>
</organism>
<dbReference type="Proteomes" id="UP000692954">
    <property type="component" value="Unassembled WGS sequence"/>
</dbReference>
<proteinExistence type="predicted"/>
<gene>
    <name evidence="1" type="ORF">PSON_ATCC_30995.1.T1280132</name>
</gene>
<comment type="caution">
    <text evidence="1">The sequence shown here is derived from an EMBL/GenBank/DDBJ whole genome shotgun (WGS) entry which is preliminary data.</text>
</comment>
<evidence type="ECO:0000313" key="1">
    <source>
        <dbReference type="EMBL" id="CAD8120880.1"/>
    </source>
</evidence>
<dbReference type="OrthoDB" id="302581at2759"/>
<accession>A0A8S1R2Q7</accession>
<keyword evidence="2" id="KW-1185">Reference proteome</keyword>